<sequence length="122" mass="14606">MKSTKKKSISHHHQKMWQNHPTLLRVKRSACLLHSVQSRLLVTQKSHHLLHKRLNYKFHKTLRKKTHKPLNNSKIFYAKLHRSLFLNLRLLQARVPCLNNLYTYQKLIPTQVLLFPPFSLEV</sequence>
<accession>Q98539</accession>
<protein>
    <submittedName>
        <fullName evidence="1">Uncharacterized protein</fullName>
    </submittedName>
</protein>
<reference evidence="1 2" key="2">
    <citation type="journal article" date="1995" name="Virology">
        <title>Analysis of 43 kb of the Chlorella virus PBCV-1 330-kb genome: map positions 45 to 88.</title>
        <authorList>
            <person name="Li Y."/>
            <person name="Lu Z."/>
            <person name="Burbank D.E."/>
            <person name="Kutish G.F."/>
            <person name="Rock D.L."/>
            <person name="Van Etten J.L."/>
        </authorList>
    </citation>
    <scope>NUCLEOTIDE SEQUENCE [LARGE SCALE GENOMIC DNA]</scope>
</reference>
<dbReference type="EMBL" id="JF411744">
    <property type="protein sequence ID" value="AAC96856.1"/>
    <property type="molecule type" value="Genomic_DNA"/>
</dbReference>
<dbReference type="Proteomes" id="UP000000862">
    <property type="component" value="Segment"/>
</dbReference>
<dbReference type="GeneID" id="918144"/>
<reference evidence="1 2" key="7">
    <citation type="journal article" date="2000" name="Virology">
        <title>Characterization of a beta-1,3-glucanase encoded by chlorella virus PBCV-1.</title>
        <authorList>
            <person name="Sun L."/>
            <person name="Gurnon J.R."/>
            <person name="Adams B.J."/>
            <person name="Graves M.V."/>
            <person name="Van Etten J.L."/>
        </authorList>
    </citation>
    <scope>NUCLEOTIDE SEQUENCE [LARGE SCALE GENOMIC DNA]</scope>
</reference>
<reference evidence="1 2" key="8">
    <citation type="journal article" date="2010" name="J. Virol.">
        <title>Microarray analysis of Paramecium bursaria chlorella virus 1 transcription.</title>
        <authorList>
            <person name="Yanai-Balser G.M."/>
            <person name="Duncan G.A."/>
            <person name="Eudy J.D."/>
            <person name="Wang D."/>
            <person name="Li X."/>
            <person name="Agarkova I.V."/>
            <person name="Dunigan D.D."/>
            <person name="Van Etten J.L."/>
        </authorList>
    </citation>
    <scope>NUCLEOTIDE SEQUENCE [LARGE SCALE GENOMIC DNA]</scope>
</reference>
<reference evidence="1 2" key="5">
    <citation type="journal article" date="1997" name="Virology">
        <title>Analysis of 74 kb of DNA located at the right end of the 330-kb chlorella virus PBCV-1 genome.</title>
        <authorList>
            <person name="Li Y."/>
            <person name="Lu Z."/>
            <person name="Sun L."/>
            <person name="Ropp S."/>
            <person name="Kutish G.F."/>
            <person name="Rock D.L."/>
            <person name="Van Etten J.L."/>
        </authorList>
    </citation>
    <scope>NUCLEOTIDE SEQUENCE [LARGE SCALE GENOMIC DNA]</scope>
</reference>
<dbReference type="RefSeq" id="NP_048845.1">
    <property type="nucleotide sequence ID" value="NC_000852.5"/>
</dbReference>
<organismHost>
    <name type="scientific">Chlorella</name>
    <dbReference type="NCBI Taxonomy" id="3071"/>
</organismHost>
<name>Q98539_PBCV1</name>
<dbReference type="PIR" id="T17991">
    <property type="entry name" value="T17991"/>
</dbReference>
<gene>
    <name evidence="1" type="primary">a489R</name>
</gene>
<reference evidence="1 2" key="1">
    <citation type="journal article" date="1995" name="Virology">
        <title>Analysis of 45 kb of DNA located at the left end of the chlorella virus PBCV-1 genome.</title>
        <authorList>
            <person name="Lu Z."/>
            <person name="Li Y."/>
            <person name="Zhang Y."/>
            <person name="Kutish G.F."/>
            <person name="Rock D.L."/>
            <person name="Van Etten J.L."/>
        </authorList>
    </citation>
    <scope>NUCLEOTIDE SEQUENCE [LARGE SCALE GENOMIC DNA]</scope>
</reference>
<reference evidence="1 2" key="3">
    <citation type="journal article" date="1996" name="Virology">
        <title>Analysis of 94 kb of the chlorella virus PBCV-1 330-kb genome: map positions 88 to 182.</title>
        <authorList>
            <person name="Lu Z."/>
            <person name="Li Y."/>
            <person name="Que Q."/>
            <person name="Kutish G.F."/>
            <person name="Rock D.L."/>
            <person name="Van Etten J.L."/>
        </authorList>
    </citation>
    <scope>NUCLEOTIDE SEQUENCE [LARGE SCALE GENOMIC DNA]</scope>
</reference>
<reference evidence="1 2" key="6">
    <citation type="journal article" date="1999" name="Virology">
        <title>Chlorella virus PBCV-1 encodes a functional homospermidine synthase.</title>
        <authorList>
            <person name="Kaiser A."/>
            <person name="Vollmert M."/>
            <person name="Tholl D."/>
            <person name="Graves M.V."/>
            <person name="Gurnon J.R."/>
            <person name="Xing W."/>
            <person name="Lisec A.D."/>
            <person name="Nickerson K.W."/>
            <person name="Van Etten J.L."/>
        </authorList>
    </citation>
    <scope>NUCLEOTIDE SEQUENCE [LARGE SCALE GENOMIC DNA]</scope>
</reference>
<evidence type="ECO:0000313" key="1">
    <source>
        <dbReference type="EMBL" id="AAC96856.1"/>
    </source>
</evidence>
<proteinExistence type="predicted"/>
<keyword evidence="2" id="KW-1185">Reference proteome</keyword>
<reference evidence="1 2" key="4">
    <citation type="journal article" date="1996" name="Virology">
        <title>Analysis of 76 kb of the chlorella virus PBCV-1 330-kb genome: map positions 182 to 258.</title>
        <authorList>
            <person name="Kutish G.F."/>
            <person name="Li Y."/>
            <person name="Lu Z."/>
            <person name="Furuta M."/>
            <person name="Rock D.L."/>
            <person name="Van Etten J.L."/>
        </authorList>
    </citation>
    <scope>NUCLEOTIDE SEQUENCE [LARGE SCALE GENOMIC DNA]</scope>
</reference>
<evidence type="ECO:0000313" key="2">
    <source>
        <dbReference type="Proteomes" id="UP000000862"/>
    </source>
</evidence>
<organism evidence="1 2">
    <name type="scientific">Paramecium bursaria Chlorella virus 1</name>
    <name type="common">PBCV-1</name>
    <dbReference type="NCBI Taxonomy" id="10506"/>
    <lineage>
        <taxon>Viruses</taxon>
        <taxon>Varidnaviria</taxon>
        <taxon>Bamfordvirae</taxon>
        <taxon>Nucleocytoviricota</taxon>
        <taxon>Megaviricetes</taxon>
        <taxon>Algavirales</taxon>
        <taxon>Phycodnaviridae</taxon>
        <taxon>Chlorovirus</taxon>
        <taxon>Chlorovirus vanettense</taxon>
    </lineage>
</organism>
<dbReference type="KEGG" id="vg:918144"/>